<evidence type="ECO:0000313" key="1">
    <source>
        <dbReference type="EMBL" id="MBO0905575.1"/>
    </source>
</evidence>
<proteinExistence type="predicted"/>
<organism evidence="1 2">
    <name type="scientific">Jiella sonneratiae</name>
    <dbReference type="NCBI Taxonomy" id="2816856"/>
    <lineage>
        <taxon>Bacteria</taxon>
        <taxon>Pseudomonadati</taxon>
        <taxon>Pseudomonadota</taxon>
        <taxon>Alphaproteobacteria</taxon>
        <taxon>Hyphomicrobiales</taxon>
        <taxon>Aurantimonadaceae</taxon>
        <taxon>Jiella</taxon>
    </lineage>
</organism>
<gene>
    <name evidence="1" type="ORF">J1C47_18165</name>
</gene>
<dbReference type="RefSeq" id="WP_207352207.1">
    <property type="nucleotide sequence ID" value="NZ_JAFMPY010000022.1"/>
</dbReference>
<dbReference type="Pfam" id="PF19551">
    <property type="entry name" value="DUF6074"/>
    <property type="match status" value="1"/>
</dbReference>
<dbReference type="EMBL" id="JAFMPY010000022">
    <property type="protein sequence ID" value="MBO0905575.1"/>
    <property type="molecule type" value="Genomic_DNA"/>
</dbReference>
<dbReference type="Proteomes" id="UP000664288">
    <property type="component" value="Unassembled WGS sequence"/>
</dbReference>
<evidence type="ECO:0000313" key="2">
    <source>
        <dbReference type="Proteomes" id="UP000664288"/>
    </source>
</evidence>
<protein>
    <submittedName>
        <fullName evidence="1">Uncharacterized protein</fullName>
    </submittedName>
</protein>
<keyword evidence="2" id="KW-1185">Reference proteome</keyword>
<reference evidence="1 2" key="1">
    <citation type="submission" date="2021-03" db="EMBL/GenBank/DDBJ databases">
        <title>Whole genome sequence of Jiella sp. MQZ13P-4.</title>
        <authorList>
            <person name="Tuo L."/>
        </authorList>
    </citation>
    <scope>NUCLEOTIDE SEQUENCE [LARGE SCALE GENOMIC DNA]</scope>
    <source>
        <strain evidence="1 2">MQZ13P-4</strain>
    </source>
</reference>
<comment type="caution">
    <text evidence="1">The sequence shown here is derived from an EMBL/GenBank/DDBJ whole genome shotgun (WGS) entry which is preliminary data.</text>
</comment>
<dbReference type="InterPro" id="IPR045720">
    <property type="entry name" value="DUF6074"/>
</dbReference>
<sequence length="106" mass="12126">MKHRDEPRGLPLFDWSPPTADVIPFPAKARVGKIRRTAEMIDETTTRGAEAYWRRTVSDLRRQMERACVPADRIETELRAFFDAVQTELTRRAYAGHRSRPGGDAA</sequence>
<accession>A0ABS3J8W1</accession>
<name>A0ABS3J8W1_9HYPH</name>